<sequence length="231" mass="27245">MFLETNENELTTTQNLWDTAKAVLRGNFIAIQAHLKMLQIFQTNNLMLHLQQLQKKQQRQPRASRRKEITKIRAALNDIEAKSTILRINESKSWFFEKINKIDKPLRRPIKKRREKTQLHTIRNERGEITRDTTEIQRIPRNHCEELYAKKFEKLDEMDKFLEKYNLPKLNGKEAESLNKPITAKEIEAVIKKLPTHKSPGPDGFTGEFYKACKEELTPILHGLFQKVQKE</sequence>
<organism evidence="1 2">
    <name type="scientific">Phyllostomus discolor</name>
    <name type="common">pale spear-nosed bat</name>
    <dbReference type="NCBI Taxonomy" id="89673"/>
    <lineage>
        <taxon>Eukaryota</taxon>
        <taxon>Metazoa</taxon>
        <taxon>Chordata</taxon>
        <taxon>Craniata</taxon>
        <taxon>Vertebrata</taxon>
        <taxon>Euteleostomi</taxon>
        <taxon>Mammalia</taxon>
        <taxon>Eutheria</taxon>
        <taxon>Laurasiatheria</taxon>
        <taxon>Chiroptera</taxon>
        <taxon>Yangochiroptera</taxon>
        <taxon>Phyllostomidae</taxon>
        <taxon>Phyllostominae</taxon>
        <taxon>Phyllostomus</taxon>
    </lineage>
</organism>
<evidence type="ECO:0000313" key="1">
    <source>
        <dbReference type="EMBL" id="KAF6084334.1"/>
    </source>
</evidence>
<reference evidence="1 2" key="1">
    <citation type="journal article" date="2020" name="Nature">
        <title>Six reference-quality genomes reveal evolution of bat adaptations.</title>
        <authorList>
            <person name="Jebb D."/>
            <person name="Huang Z."/>
            <person name="Pippel M."/>
            <person name="Hughes G.M."/>
            <person name="Lavrichenko K."/>
            <person name="Devanna P."/>
            <person name="Winkler S."/>
            <person name="Jermiin L.S."/>
            <person name="Skirmuntt E.C."/>
            <person name="Katzourakis A."/>
            <person name="Burkitt-Gray L."/>
            <person name="Ray D.A."/>
            <person name="Sullivan K.A.M."/>
            <person name="Roscito J.G."/>
            <person name="Kirilenko B.M."/>
            <person name="Davalos L.M."/>
            <person name="Corthals A.P."/>
            <person name="Power M.L."/>
            <person name="Jones G."/>
            <person name="Ransome R.D."/>
            <person name="Dechmann D.K.N."/>
            <person name="Locatelli A.G."/>
            <person name="Puechmaille S.J."/>
            <person name="Fedrigo O."/>
            <person name="Jarvis E.D."/>
            <person name="Hiller M."/>
            <person name="Vernes S.C."/>
            <person name="Myers E.W."/>
            <person name="Teeling E.C."/>
        </authorList>
    </citation>
    <scope>NUCLEOTIDE SEQUENCE [LARGE SCALE GENOMIC DNA]</scope>
    <source>
        <strain evidence="1">Bat1K_MPI-CBG_1</strain>
    </source>
</reference>
<dbReference type="Proteomes" id="UP000664940">
    <property type="component" value="Unassembled WGS sequence"/>
</dbReference>
<name>A0A834DLL0_9CHIR</name>
<comment type="caution">
    <text evidence="1">The sequence shown here is derived from an EMBL/GenBank/DDBJ whole genome shotgun (WGS) entry which is preliminary data.</text>
</comment>
<evidence type="ECO:0000313" key="2">
    <source>
        <dbReference type="Proteomes" id="UP000664940"/>
    </source>
</evidence>
<accession>A0A834DLL0</accession>
<dbReference type="AlphaFoldDB" id="A0A834DLL0"/>
<dbReference type="PANTHER" id="PTHR19446">
    <property type="entry name" value="REVERSE TRANSCRIPTASES"/>
    <property type="match status" value="1"/>
</dbReference>
<protein>
    <submittedName>
        <fullName evidence="1">Uncharacterized protein</fullName>
    </submittedName>
</protein>
<proteinExistence type="predicted"/>
<dbReference type="EMBL" id="JABVXQ010000012">
    <property type="protein sequence ID" value="KAF6084334.1"/>
    <property type="molecule type" value="Genomic_DNA"/>
</dbReference>
<gene>
    <name evidence="1" type="ORF">HJG60_008605</name>
</gene>